<evidence type="ECO:0000256" key="1">
    <source>
        <dbReference type="ARBA" id="ARBA00004479"/>
    </source>
</evidence>
<dbReference type="InterPro" id="IPR039877">
    <property type="entry name" value="TMEM131-like"/>
</dbReference>
<dbReference type="EnsemblMetazoa" id="CapteT221224">
    <property type="protein sequence ID" value="CapteP221224"/>
    <property type="gene ID" value="CapteG221224"/>
</dbReference>
<feature type="domain" description="Transmembrane protein 131-like N-terminal" evidence="10">
    <location>
        <begin position="82"/>
        <end position="164"/>
    </location>
</feature>
<dbReference type="InterPro" id="IPR056311">
    <property type="entry name" value="TMEM131_Ig_2"/>
</dbReference>
<dbReference type="Proteomes" id="UP000014760">
    <property type="component" value="Unassembled WGS sequence"/>
</dbReference>
<comment type="similarity">
    <text evidence="2">Belongs to the TMEM131 family.</text>
</comment>
<evidence type="ECO:0000256" key="5">
    <source>
        <dbReference type="ARBA" id="ARBA00022989"/>
    </source>
</evidence>
<dbReference type="Pfam" id="PF12371">
    <property type="entry name" value="TMEM131_like_N"/>
    <property type="match status" value="1"/>
</dbReference>
<feature type="region of interest" description="Disordered" evidence="7">
    <location>
        <begin position="1278"/>
        <end position="1305"/>
    </location>
</feature>
<dbReference type="STRING" id="283909.R7TKW5"/>
<dbReference type="InterPro" id="IPR055437">
    <property type="entry name" value="TMEM131L_Ig_5"/>
</dbReference>
<comment type="subcellular location">
    <subcellularLocation>
        <location evidence="1">Membrane</location>
        <topology evidence="1">Single-pass type I membrane protein</topology>
    </subcellularLocation>
</comment>
<reference evidence="17" key="1">
    <citation type="submission" date="2012-12" db="EMBL/GenBank/DDBJ databases">
        <authorList>
            <person name="Hellsten U."/>
            <person name="Grimwood J."/>
            <person name="Chapman J.A."/>
            <person name="Shapiro H."/>
            <person name="Aerts A."/>
            <person name="Otillar R.P."/>
            <person name="Terry A.Y."/>
            <person name="Boore J.L."/>
            <person name="Simakov O."/>
            <person name="Marletaz F."/>
            <person name="Cho S.-J."/>
            <person name="Edsinger-Gonzales E."/>
            <person name="Havlak P."/>
            <person name="Kuo D.-H."/>
            <person name="Larsson T."/>
            <person name="Lv J."/>
            <person name="Arendt D."/>
            <person name="Savage R."/>
            <person name="Osoegawa K."/>
            <person name="de Jong P."/>
            <person name="Lindberg D.R."/>
            <person name="Seaver E.C."/>
            <person name="Weisblat D.A."/>
            <person name="Putnam N.H."/>
            <person name="Grigoriev I.V."/>
            <person name="Rokhsar D.S."/>
        </authorList>
    </citation>
    <scope>NUCLEOTIDE SEQUENCE</scope>
    <source>
        <strain evidence="17">I ESC-2004</strain>
    </source>
</reference>
<evidence type="ECO:0000313" key="17">
    <source>
        <dbReference type="Proteomes" id="UP000014760"/>
    </source>
</evidence>
<proteinExistence type="inferred from homology"/>
<evidence type="ECO:0000256" key="9">
    <source>
        <dbReference type="SAM" id="SignalP"/>
    </source>
</evidence>
<feature type="chain" id="PRO_5008787118" evidence="9">
    <location>
        <begin position="36"/>
        <end position="1863"/>
    </location>
</feature>
<feature type="compositionally biased region" description="Polar residues" evidence="7">
    <location>
        <begin position="1514"/>
        <end position="1523"/>
    </location>
</feature>
<dbReference type="Pfam" id="PF24498">
    <property type="entry name" value="Ig_TMEM131L_3"/>
    <property type="match status" value="1"/>
</dbReference>
<gene>
    <name evidence="15" type="ORF">CAPTEDRAFT_221224</name>
</gene>
<feature type="region of interest" description="Disordered" evidence="7">
    <location>
        <begin position="1708"/>
        <end position="1799"/>
    </location>
</feature>
<dbReference type="InterPro" id="IPR055435">
    <property type="entry name" value="Ig_TMEM131L_3"/>
</dbReference>
<dbReference type="OrthoDB" id="168404at2759"/>
<dbReference type="Pfam" id="PF24499">
    <property type="entry name" value="Ig_TMEM131L_4"/>
    <property type="match status" value="1"/>
</dbReference>
<dbReference type="InterPro" id="IPR013783">
    <property type="entry name" value="Ig-like_fold"/>
</dbReference>
<accession>R7TKW5</accession>
<keyword evidence="4 9" id="KW-0732">Signal</keyword>
<feature type="region of interest" description="Disordered" evidence="7">
    <location>
        <begin position="1842"/>
        <end position="1863"/>
    </location>
</feature>
<dbReference type="HOGENOM" id="CLU_237360_0_0_1"/>
<evidence type="ECO:0000256" key="2">
    <source>
        <dbReference type="ARBA" id="ARBA00006682"/>
    </source>
</evidence>
<evidence type="ECO:0000256" key="4">
    <source>
        <dbReference type="ARBA" id="ARBA00022729"/>
    </source>
</evidence>
<evidence type="ECO:0000256" key="6">
    <source>
        <dbReference type="ARBA" id="ARBA00023136"/>
    </source>
</evidence>
<feature type="compositionally biased region" description="Low complexity" evidence="7">
    <location>
        <begin position="1578"/>
        <end position="1596"/>
    </location>
</feature>
<feature type="domain" description="TMEM131L fifth Ig-like" evidence="14">
    <location>
        <begin position="1049"/>
        <end position="1113"/>
    </location>
</feature>
<evidence type="ECO:0000259" key="10">
    <source>
        <dbReference type="Pfam" id="PF12371"/>
    </source>
</evidence>
<reference evidence="15 17" key="2">
    <citation type="journal article" date="2013" name="Nature">
        <title>Insights into bilaterian evolution from three spiralian genomes.</title>
        <authorList>
            <person name="Simakov O."/>
            <person name="Marletaz F."/>
            <person name="Cho S.J."/>
            <person name="Edsinger-Gonzales E."/>
            <person name="Havlak P."/>
            <person name="Hellsten U."/>
            <person name="Kuo D.H."/>
            <person name="Larsson T."/>
            <person name="Lv J."/>
            <person name="Arendt D."/>
            <person name="Savage R."/>
            <person name="Osoegawa K."/>
            <person name="de Jong P."/>
            <person name="Grimwood J."/>
            <person name="Chapman J.A."/>
            <person name="Shapiro H."/>
            <person name="Aerts A."/>
            <person name="Otillar R.P."/>
            <person name="Terry A.Y."/>
            <person name="Boore J.L."/>
            <person name="Grigoriev I.V."/>
            <person name="Lindberg D.R."/>
            <person name="Seaver E.C."/>
            <person name="Weisblat D.A."/>
            <person name="Putnam N.H."/>
            <person name="Rokhsar D.S."/>
        </authorList>
    </citation>
    <scope>NUCLEOTIDE SEQUENCE</scope>
    <source>
        <strain evidence="15 17">I ESC-2004</strain>
    </source>
</reference>
<keyword evidence="6 8" id="KW-0472">Membrane</keyword>
<dbReference type="Pfam" id="PF24501">
    <property type="entry name" value="Ig_TMEM131L_5"/>
    <property type="match status" value="1"/>
</dbReference>
<feature type="compositionally biased region" description="Low complexity" evidence="7">
    <location>
        <begin position="1524"/>
        <end position="1540"/>
    </location>
</feature>
<feature type="transmembrane region" description="Helical" evidence="8">
    <location>
        <begin position="1146"/>
        <end position="1168"/>
    </location>
</feature>
<feature type="compositionally biased region" description="Basic residues" evidence="7">
    <location>
        <begin position="1371"/>
        <end position="1385"/>
    </location>
</feature>
<evidence type="ECO:0000256" key="7">
    <source>
        <dbReference type="SAM" id="MobiDB-lite"/>
    </source>
</evidence>
<dbReference type="Pfam" id="PF24495">
    <property type="entry name" value="Ig_TMEM131_2"/>
    <property type="match status" value="1"/>
</dbReference>
<feature type="transmembrane region" description="Helical" evidence="8">
    <location>
        <begin position="1261"/>
        <end position="1278"/>
    </location>
</feature>
<dbReference type="PANTHER" id="PTHR22050:SF0">
    <property type="entry name" value="TRANSMEMBRANE PROTEIN 131 HOMOLOG"/>
    <property type="match status" value="1"/>
</dbReference>
<feature type="domain" description="TMEM131L fourth Ig-like" evidence="13">
    <location>
        <begin position="852"/>
        <end position="995"/>
    </location>
</feature>
<feature type="compositionally biased region" description="Polar residues" evidence="7">
    <location>
        <begin position="1550"/>
        <end position="1563"/>
    </location>
</feature>
<evidence type="ECO:0000259" key="13">
    <source>
        <dbReference type="Pfam" id="PF24499"/>
    </source>
</evidence>
<keyword evidence="5 8" id="KW-1133">Transmembrane helix</keyword>
<dbReference type="EMBL" id="KB310228">
    <property type="protein sequence ID" value="ELT92196.1"/>
    <property type="molecule type" value="Genomic_DNA"/>
</dbReference>
<evidence type="ECO:0000256" key="8">
    <source>
        <dbReference type="SAM" id="Phobius"/>
    </source>
</evidence>
<feature type="compositionally biased region" description="Basic and acidic residues" evidence="7">
    <location>
        <begin position="1448"/>
        <end position="1465"/>
    </location>
</feature>
<evidence type="ECO:0000256" key="3">
    <source>
        <dbReference type="ARBA" id="ARBA00022692"/>
    </source>
</evidence>
<feature type="domain" description="TMEM131 second Ig-like" evidence="11">
    <location>
        <begin position="182"/>
        <end position="290"/>
    </location>
</feature>
<dbReference type="FunCoup" id="R7TKW5">
    <property type="interactions" value="1828"/>
</dbReference>
<sequence>MADSAKRRRTMKSPELIHILLIIHVLHNLCPLAASVEIHSQAFIQTDNELRYMVDSISLERKNTINNHNSKQNTLHGEDLIRFDPPLLDFHEQPLGMPQSQVVNIVHHPDAERPLTLYSIFGRTPPFHCSFFQDKVLLPGANTTFEVVFLARELGNVEDTLLIHSSLGSFKYSVFGRGRANPYRIRPFLGAKLPVNASFSPLIYLHNPHSSTLQVQEVYTSGGDLHLELPSGEKEASQELWVSNGVITATWLLIGVLVPQEIPPFETKAIMKASFVGRTERNHTAFIRIRTATDDLLVLPVEVEVSPHPGIYSPLEMLDFGLLRSQDVSRVLNLNLLNSGAHSIHIVVGFALFVYSVASRNVPCRTSAWFPLIRPSRLTFALSCFSRASFNRFQSPESHSTVNKKSACFDLVLIRLVVTASKVLNAKFCSGKILVQTGTSRYKFSIAYQASVLQGSLEFDPDATLFLTSSQLKNMSRDFPVTNRFNLSLVIYNFTLADQVKPWLSVSNFEQTLVPAGHTVNLLQLHFRPSTAHLQLRSSLLLHTNASTFHVHIHIYNGRLRVIHHRPEIFRGQLDFGTLGVEAQRAMSFTLRNENPVQVVIKDFSSNMMLTSVHLLGVEAGNGTALTSNAQHPNADEEVVLRPHHYAVFSVDLIAPNYEGTFAAEVIITTQYENLYIPLTLRTAEGSLTSIPEVVVFEKCFPGKICSQDFKVHSSFGHFMEVRSLQFQPNDPRFYFNPPKEKPILIEPNQDTTLGSLAFNPKKECLDDCYLGLMTSSPAGHHWLVGLGLDPDVANSDQYLFTRYTQQWQQLQQSQLHQVNATLQLDTNQVRGFLYPAQAHFHWPTLARKSKIQFPLTQIGNISVSEIVVENPADQPIILQFVPLSYYPSPHVILDLLGHHFPSDLANLVSSLDHAPSFFLPDIASPSPILAMRKDVELTLGVRPHNQSASMIIQGSTTIRIGVAFKPVNEIPHTSLILLRNNLTLLEAVVVQGQGGRGELRFSSRKPGSSIPLQFELTEKHLKNCDTKRSSSRTIPPHFTVRRTFTARNSGQLPLFVRDFSINGNPCEGYGFRVLECTPFELMPNTTRKVDIVFTPDFTMSRIRRTLSLHTSLESSAVNFTLQASVPAHMLTRCAASLPRPPWEPILYYSTLCLMVFLLFCVVVAGYFEADRIFTADIHMWRARNCFDKAKVFDLKSLAGVRLDSDGPPLVILKTRNGHYDNVTTETEQSPPKGGLFLIRFLSSLWSRKDDGKSRSNGKPWAVWNGLCVLGSLLSSVFKRPPKQTTPPSTATKPEPSPQRKNSIDKIKKNIGLTLDEVSASLDEDVKKDGKRLKTKKYRQQEDASSTTTDTSSLEAEDPKVRDTTPEQPPKAKKQKHSGKGRKKSLAPAAAEAAAAVAAENAAAAEDEFQITSKSKSHKNIKVDPKTAYGGNILEPSSLELPYTTKLEASREADLKVTPVHDKPLRLKTKKKSGQASALPSLKSGASPWRQTDSPPPAWATSSPDQLVPDGDLSQISLMTQQFAKSNVSPASSTSSTSLKSLDRIPTPPGTQGASYSAVASGNDNKRRTTHDNKPRPNSATLSTSSLKTSTNVTTSEPHTWSKKGQDNSFGIQVPLDTLPPALVTPPPAPSSPFGQTTIDALAASHMASGNPYGPEELAALVGFNTQGANLTSSQTALLSAMIGFDHPPPIDSTPRETFMQKLQADRRKRHLDYHQQRKGQAQGQEDKWPFYEPNSTPNEALWDATTSTWSTLTNSPPKQRASELWVGSPTPRVGPPPLNPAPGSSTTSPPRPPSADWSQMSTNIWATDRPLLNTPTSSSVEPTAGAFDPFNTLGSIWNPSAASGATSNGTGWTTFPDEDKLN</sequence>
<feature type="region of interest" description="Disordered" evidence="7">
    <location>
        <begin position="1325"/>
        <end position="1608"/>
    </location>
</feature>
<evidence type="ECO:0000259" key="11">
    <source>
        <dbReference type="Pfam" id="PF24495"/>
    </source>
</evidence>
<dbReference type="GO" id="GO:0016020">
    <property type="term" value="C:membrane"/>
    <property type="evidence" value="ECO:0007669"/>
    <property type="project" value="UniProtKB-SubCell"/>
</dbReference>
<dbReference type="OMA" id="NQHTNRT"/>
<feature type="compositionally biased region" description="Low complexity" evidence="7">
    <location>
        <begin position="1387"/>
        <end position="1404"/>
    </location>
</feature>
<protein>
    <submittedName>
        <fullName evidence="15 16">Uncharacterized protein</fullName>
    </submittedName>
</protein>
<reference evidence="16" key="3">
    <citation type="submission" date="2015-06" db="UniProtKB">
        <authorList>
            <consortium name="EnsemblMetazoa"/>
        </authorList>
    </citation>
    <scope>IDENTIFICATION</scope>
</reference>
<dbReference type="PANTHER" id="PTHR22050">
    <property type="entry name" value="RW1 PROTEIN HOMOLOG"/>
    <property type="match status" value="1"/>
</dbReference>
<name>R7TKW5_CAPTE</name>
<evidence type="ECO:0000313" key="15">
    <source>
        <dbReference type="EMBL" id="ELT92196.1"/>
    </source>
</evidence>
<evidence type="ECO:0000313" key="16">
    <source>
        <dbReference type="EnsemblMetazoa" id="CapteP221224"/>
    </source>
</evidence>
<dbReference type="InterPro" id="IPR055436">
    <property type="entry name" value="Ig_TMEM131L_4"/>
</dbReference>
<dbReference type="InterPro" id="IPR022113">
    <property type="entry name" value="TMEM131L_N"/>
</dbReference>
<keyword evidence="3 8" id="KW-0812">Transmembrane</keyword>
<dbReference type="EMBL" id="AMQN01013439">
    <property type="status" value="NOT_ANNOTATED_CDS"/>
    <property type="molecule type" value="Genomic_DNA"/>
</dbReference>
<dbReference type="Gene3D" id="2.60.40.10">
    <property type="entry name" value="Immunoglobulins"/>
    <property type="match status" value="1"/>
</dbReference>
<feature type="compositionally biased region" description="Basic residues" evidence="7">
    <location>
        <begin position="1329"/>
        <end position="1338"/>
    </location>
</feature>
<organism evidence="15">
    <name type="scientific">Capitella teleta</name>
    <name type="common">Polychaete worm</name>
    <dbReference type="NCBI Taxonomy" id="283909"/>
    <lineage>
        <taxon>Eukaryota</taxon>
        <taxon>Metazoa</taxon>
        <taxon>Spiralia</taxon>
        <taxon>Lophotrochozoa</taxon>
        <taxon>Annelida</taxon>
        <taxon>Polychaeta</taxon>
        <taxon>Sedentaria</taxon>
        <taxon>Scolecida</taxon>
        <taxon>Capitellidae</taxon>
        <taxon>Capitella</taxon>
    </lineage>
</organism>
<feature type="compositionally biased region" description="Basic and acidic residues" evidence="7">
    <location>
        <begin position="1564"/>
        <end position="1575"/>
    </location>
</feature>
<evidence type="ECO:0000259" key="14">
    <source>
        <dbReference type="Pfam" id="PF24501"/>
    </source>
</evidence>
<evidence type="ECO:0000259" key="12">
    <source>
        <dbReference type="Pfam" id="PF24498"/>
    </source>
</evidence>
<feature type="domain" description="TMEM131L third Ig-like" evidence="12">
    <location>
        <begin position="463"/>
        <end position="556"/>
    </location>
</feature>
<feature type="signal peptide" evidence="9">
    <location>
        <begin position="1"/>
        <end position="35"/>
    </location>
</feature>
<feature type="compositionally biased region" description="Polar residues" evidence="7">
    <location>
        <begin position="1734"/>
        <end position="1758"/>
    </location>
</feature>
<feature type="compositionally biased region" description="Polar residues" evidence="7">
    <location>
        <begin position="1842"/>
        <end position="1854"/>
    </location>
</feature>
<keyword evidence="17" id="KW-1185">Reference proteome</keyword>